<gene>
    <name evidence="1" type="ORF">CYY_009835</name>
</gene>
<dbReference type="Proteomes" id="UP000695562">
    <property type="component" value="Unassembled WGS sequence"/>
</dbReference>
<proteinExistence type="predicted"/>
<name>A0A8J4PL39_9MYCE</name>
<feature type="non-terminal residue" evidence="1">
    <location>
        <position position="1"/>
    </location>
</feature>
<comment type="caution">
    <text evidence="1">The sequence shown here is derived from an EMBL/GenBank/DDBJ whole genome shotgun (WGS) entry which is preliminary data.</text>
</comment>
<dbReference type="AlphaFoldDB" id="A0A8J4PL39"/>
<organism evidence="1 2">
    <name type="scientific">Polysphondylium violaceum</name>
    <dbReference type="NCBI Taxonomy" id="133409"/>
    <lineage>
        <taxon>Eukaryota</taxon>
        <taxon>Amoebozoa</taxon>
        <taxon>Evosea</taxon>
        <taxon>Eumycetozoa</taxon>
        <taxon>Dictyostelia</taxon>
        <taxon>Dictyosteliales</taxon>
        <taxon>Dictyosteliaceae</taxon>
        <taxon>Polysphondylium</taxon>
    </lineage>
</organism>
<protein>
    <submittedName>
        <fullName evidence="1">Uncharacterized protein</fullName>
    </submittedName>
</protein>
<evidence type="ECO:0000313" key="1">
    <source>
        <dbReference type="EMBL" id="KAF2068840.1"/>
    </source>
</evidence>
<keyword evidence="2" id="KW-1185">Reference proteome</keyword>
<sequence length="62" mass="7152">YGYGLYDTVACGNLAVLCLSMLIEHGIFSTENDLYDLLHKPTRLDREYQIFQEFSSRFTGLI</sequence>
<dbReference type="EMBL" id="AJWJ01000824">
    <property type="protein sequence ID" value="KAF2068840.1"/>
    <property type="molecule type" value="Genomic_DNA"/>
</dbReference>
<accession>A0A8J4PL39</accession>
<evidence type="ECO:0000313" key="2">
    <source>
        <dbReference type="Proteomes" id="UP000695562"/>
    </source>
</evidence>
<reference evidence="1" key="1">
    <citation type="submission" date="2020-01" db="EMBL/GenBank/DDBJ databases">
        <title>Development of genomics and gene disruption for Polysphondylium violaceum indicates a role for the polyketide synthase stlB in stalk morphogenesis.</title>
        <authorList>
            <person name="Narita B."/>
            <person name="Kawabe Y."/>
            <person name="Kin K."/>
            <person name="Saito T."/>
            <person name="Gibbs R."/>
            <person name="Kuspa A."/>
            <person name="Muzny D."/>
            <person name="Queller D."/>
            <person name="Richards S."/>
            <person name="Strassman J."/>
            <person name="Sucgang R."/>
            <person name="Worley K."/>
            <person name="Schaap P."/>
        </authorList>
    </citation>
    <scope>NUCLEOTIDE SEQUENCE</scope>
    <source>
        <strain evidence="1">QSvi11</strain>
    </source>
</reference>